<dbReference type="STRING" id="419481.SAMN05216233_109212"/>
<keyword evidence="3" id="KW-1185">Reference proteome</keyword>
<gene>
    <name evidence="2" type="ORF">SAMN05216233_109212</name>
</gene>
<organism evidence="2 3">
    <name type="scientific">Desulfoluna spongiiphila</name>
    <dbReference type="NCBI Taxonomy" id="419481"/>
    <lineage>
        <taxon>Bacteria</taxon>
        <taxon>Pseudomonadati</taxon>
        <taxon>Thermodesulfobacteriota</taxon>
        <taxon>Desulfobacteria</taxon>
        <taxon>Desulfobacterales</taxon>
        <taxon>Desulfolunaceae</taxon>
        <taxon>Desulfoluna</taxon>
    </lineage>
</organism>
<proteinExistence type="predicted"/>
<dbReference type="InterPro" id="IPR010982">
    <property type="entry name" value="Lambda_DNA-bd_dom_sf"/>
</dbReference>
<name>A0A1G5G480_9BACT</name>
<protein>
    <recommendedName>
        <fullName evidence="1">HTH cro/C1-type domain-containing protein</fullName>
    </recommendedName>
</protein>
<dbReference type="Gene3D" id="1.10.260.40">
    <property type="entry name" value="lambda repressor-like DNA-binding domains"/>
    <property type="match status" value="1"/>
</dbReference>
<feature type="domain" description="HTH cro/C1-type" evidence="1">
    <location>
        <begin position="23"/>
        <end position="62"/>
    </location>
</feature>
<dbReference type="GO" id="GO:0045892">
    <property type="term" value="P:negative regulation of DNA-templated transcription"/>
    <property type="evidence" value="ECO:0007669"/>
    <property type="project" value="InterPro"/>
</dbReference>
<dbReference type="GO" id="GO:0003677">
    <property type="term" value="F:DNA binding"/>
    <property type="evidence" value="ECO:0007669"/>
    <property type="project" value="InterPro"/>
</dbReference>
<sequence length="150" mass="17125">MENIAARLTEVINIKCDGKSTVFAKKAGIPVATFHNYMKGRTPSAEAMFHVRETFGVNINWLLSGEGEMFDTEAVTAKTSDDDLIMDLEVLHRIIKWVEEWLDRENKSLPPDKKARFIALAYEYFTTPKEGGDGRDVNDKDMNKWLRLVV</sequence>
<evidence type="ECO:0000259" key="1">
    <source>
        <dbReference type="PROSITE" id="PS50943"/>
    </source>
</evidence>
<dbReference type="CDD" id="cd00093">
    <property type="entry name" value="HTH_XRE"/>
    <property type="match status" value="1"/>
</dbReference>
<dbReference type="Proteomes" id="UP000198870">
    <property type="component" value="Unassembled WGS sequence"/>
</dbReference>
<reference evidence="2 3" key="1">
    <citation type="submission" date="2016-10" db="EMBL/GenBank/DDBJ databases">
        <authorList>
            <person name="de Groot N.N."/>
        </authorList>
    </citation>
    <scope>NUCLEOTIDE SEQUENCE [LARGE SCALE GENOMIC DNA]</scope>
    <source>
        <strain evidence="2 3">AA1</strain>
    </source>
</reference>
<dbReference type="InterPro" id="IPR001387">
    <property type="entry name" value="Cro/C1-type_HTH"/>
</dbReference>
<accession>A0A1G5G480</accession>
<dbReference type="Pfam" id="PF07022">
    <property type="entry name" value="Phage_CI_repr"/>
    <property type="match status" value="1"/>
</dbReference>
<evidence type="ECO:0000313" key="3">
    <source>
        <dbReference type="Proteomes" id="UP000198870"/>
    </source>
</evidence>
<dbReference type="SUPFAM" id="SSF47413">
    <property type="entry name" value="lambda repressor-like DNA-binding domains"/>
    <property type="match status" value="1"/>
</dbReference>
<dbReference type="EMBL" id="FMUX01000009">
    <property type="protein sequence ID" value="SCY46385.1"/>
    <property type="molecule type" value="Genomic_DNA"/>
</dbReference>
<dbReference type="InterPro" id="IPR010744">
    <property type="entry name" value="Phage_CI_N"/>
</dbReference>
<dbReference type="PROSITE" id="PS50943">
    <property type="entry name" value="HTH_CROC1"/>
    <property type="match status" value="1"/>
</dbReference>
<dbReference type="AlphaFoldDB" id="A0A1G5G480"/>
<evidence type="ECO:0000313" key="2">
    <source>
        <dbReference type="EMBL" id="SCY46385.1"/>
    </source>
</evidence>